<feature type="compositionally biased region" description="Low complexity" evidence="2">
    <location>
        <begin position="23"/>
        <end position="34"/>
    </location>
</feature>
<feature type="compositionally biased region" description="Basic and acidic residues" evidence="2">
    <location>
        <begin position="151"/>
        <end position="163"/>
    </location>
</feature>
<evidence type="ECO:0000313" key="4">
    <source>
        <dbReference type="Proteomes" id="UP001492380"/>
    </source>
</evidence>
<feature type="region of interest" description="Disordered" evidence="2">
    <location>
        <begin position="718"/>
        <end position="799"/>
    </location>
</feature>
<feature type="compositionally biased region" description="Low complexity" evidence="2">
    <location>
        <begin position="61"/>
        <end position="77"/>
    </location>
</feature>
<comment type="caution">
    <text evidence="3">The sequence shown here is derived from an EMBL/GenBank/DDBJ whole genome shotgun (WGS) entry which is preliminary data.</text>
</comment>
<evidence type="ECO:0000256" key="2">
    <source>
        <dbReference type="SAM" id="MobiDB-lite"/>
    </source>
</evidence>
<accession>A0ABR1YXR0</accession>
<feature type="compositionally biased region" description="Low complexity" evidence="2">
    <location>
        <begin position="129"/>
        <end position="148"/>
    </location>
</feature>
<feature type="compositionally biased region" description="Acidic residues" evidence="2">
    <location>
        <begin position="779"/>
        <end position="793"/>
    </location>
</feature>
<dbReference type="EMBL" id="JBBWRZ010000003">
    <property type="protein sequence ID" value="KAK8240636.1"/>
    <property type="molecule type" value="Genomic_DNA"/>
</dbReference>
<reference evidence="3 4" key="1">
    <citation type="submission" date="2024-04" db="EMBL/GenBank/DDBJ databases">
        <title>Phyllosticta paracitricarpa is synonymous to the EU quarantine fungus P. citricarpa based on phylogenomic analyses.</title>
        <authorList>
            <consortium name="Lawrence Berkeley National Laboratory"/>
            <person name="Van Ingen-Buijs V.A."/>
            <person name="Van Westerhoven A.C."/>
            <person name="Haridas S."/>
            <person name="Skiadas P."/>
            <person name="Martin F."/>
            <person name="Groenewald J.Z."/>
            <person name="Crous P.W."/>
            <person name="Seidl M.F."/>
        </authorList>
    </citation>
    <scope>NUCLEOTIDE SEQUENCE [LARGE SCALE GENOMIC DNA]</scope>
    <source>
        <strain evidence="3 4">CBS 123374</strain>
    </source>
</reference>
<organism evidence="3 4">
    <name type="scientific">Phyllosticta capitalensis</name>
    <dbReference type="NCBI Taxonomy" id="121624"/>
    <lineage>
        <taxon>Eukaryota</taxon>
        <taxon>Fungi</taxon>
        <taxon>Dikarya</taxon>
        <taxon>Ascomycota</taxon>
        <taxon>Pezizomycotina</taxon>
        <taxon>Dothideomycetes</taxon>
        <taxon>Dothideomycetes incertae sedis</taxon>
        <taxon>Botryosphaeriales</taxon>
        <taxon>Phyllostictaceae</taxon>
        <taxon>Phyllosticta</taxon>
    </lineage>
</organism>
<name>A0ABR1YXR0_9PEZI</name>
<gene>
    <name evidence="3" type="ORF">HDK90DRAFT_190052</name>
</gene>
<feature type="compositionally biased region" description="Pro residues" evidence="2">
    <location>
        <begin position="189"/>
        <end position="198"/>
    </location>
</feature>
<feature type="coiled-coil region" evidence="1">
    <location>
        <begin position="243"/>
        <end position="297"/>
    </location>
</feature>
<dbReference type="Proteomes" id="UP001492380">
    <property type="component" value="Unassembled WGS sequence"/>
</dbReference>
<feature type="region of interest" description="Disordered" evidence="2">
    <location>
        <begin position="1"/>
        <end position="220"/>
    </location>
</feature>
<sequence length="799" mass="87423">MKRNASIADFFKPFQRPKQSRLNSQQSSNSTTSSAPTRVSQLPTPKPTPTVNTPSETHLTSSNPAPASSPPQDSSVPTTRVASPSSPRHNPSTTLDPPLRSDADAPSSGMARPDRTNTDASPEYARKGSASLSFSSLPPLSQTSTNSSRRVVKDGMEIVRTSDSEEESDSSLEDLSVLLASRKRSAPAERPPSRPSVSPPDNGRKDYNFRSHAKRPKKIEKLLPAPPKYKMSLAALAKQAGKERAAEEKTRETQAAMEELEKLLEDSAHGELTEENMVQAVGNADKAKKARDALERTGAFERVEVWRFFDTCRSTKPRPFPVASLPSQGWQTLLKDTATRESAVHSGFVQAGVARSALPDEVISWIVDEVCFGKKAALKFPCLRILESSTAQVRSLLGVSRIRQLFSQVGAKVSTTGSNDSMVNIAPTRVGEDDPRPAPPAGLEWLVRLLRQSAPHLAPEALEYGLEVLMRVNFDDSVLNDLELQALSSDAISAFLATFNTSFDTIARRTYTCLHEHPVLQSQLIASLPAHTPVECNFRRRLALCFFLQNSNAALTMPLTSRAFLESIFAGIFRTNPRFQISASTDYAAVSATADILDVAFEDGFSDLSFLTQLASIPRKLVLQDAEAKAVRQEARLLEDEFNAGIDKFVRLLDHVNGQVRNGHVEKMTQAVSKLTLERVKHRVEYGVRTRQTSTKDPFQEMFQSSGLMENWITRENGVESNEEGDDQSKERSGKRVSFAAAETNGEVSGDSGSATPNGNDTAEDKEPTLNGTAHIQQEEEEPGPNDASDDQNDPQPAP</sequence>
<evidence type="ECO:0000313" key="3">
    <source>
        <dbReference type="EMBL" id="KAK8240636.1"/>
    </source>
</evidence>
<keyword evidence="4" id="KW-1185">Reference proteome</keyword>
<feature type="compositionally biased region" description="Polar residues" evidence="2">
    <location>
        <begin position="751"/>
        <end position="761"/>
    </location>
</feature>
<proteinExistence type="predicted"/>
<protein>
    <submittedName>
        <fullName evidence="3">Uncharacterized protein</fullName>
    </submittedName>
</protein>
<feature type="compositionally biased region" description="Polar residues" evidence="2">
    <location>
        <begin position="78"/>
        <end position="95"/>
    </location>
</feature>
<evidence type="ECO:0000256" key="1">
    <source>
        <dbReference type="SAM" id="Coils"/>
    </source>
</evidence>
<keyword evidence="1" id="KW-0175">Coiled coil</keyword>